<gene>
    <name evidence="2" type="ORF">ACFQ45_06770</name>
</gene>
<dbReference type="RefSeq" id="WP_228190183.1">
    <property type="nucleotide sequence ID" value="NZ_JBHTMN010000007.1"/>
</dbReference>
<organism evidence="2 3">
    <name type="scientific">Rhodanobacter aciditrophus</name>
    <dbReference type="NCBI Taxonomy" id="1623218"/>
    <lineage>
        <taxon>Bacteria</taxon>
        <taxon>Pseudomonadati</taxon>
        <taxon>Pseudomonadota</taxon>
        <taxon>Gammaproteobacteria</taxon>
        <taxon>Lysobacterales</taxon>
        <taxon>Rhodanobacteraceae</taxon>
        <taxon>Rhodanobacter</taxon>
    </lineage>
</organism>
<dbReference type="Proteomes" id="UP001597059">
    <property type="component" value="Unassembled WGS sequence"/>
</dbReference>
<sequence>MIGHDNHEEIDRYGFAPWIAGGVIATALIVCMFSLAAGFA</sequence>
<keyword evidence="1" id="KW-0812">Transmembrane</keyword>
<keyword evidence="1" id="KW-1133">Transmembrane helix</keyword>
<evidence type="ECO:0008006" key="4">
    <source>
        <dbReference type="Google" id="ProtNLM"/>
    </source>
</evidence>
<dbReference type="EMBL" id="JBHTMN010000007">
    <property type="protein sequence ID" value="MFD1383061.1"/>
    <property type="molecule type" value="Genomic_DNA"/>
</dbReference>
<evidence type="ECO:0000313" key="3">
    <source>
        <dbReference type="Proteomes" id="UP001597059"/>
    </source>
</evidence>
<keyword evidence="3" id="KW-1185">Reference proteome</keyword>
<proteinExistence type="predicted"/>
<feature type="transmembrane region" description="Helical" evidence="1">
    <location>
        <begin position="15"/>
        <end position="39"/>
    </location>
</feature>
<keyword evidence="1" id="KW-0472">Membrane</keyword>
<accession>A0ABW4AZH6</accession>
<protein>
    <recommendedName>
        <fullName evidence="4">Dihydroxy-acid dehydratase</fullName>
    </recommendedName>
</protein>
<evidence type="ECO:0000256" key="1">
    <source>
        <dbReference type="SAM" id="Phobius"/>
    </source>
</evidence>
<reference evidence="3" key="1">
    <citation type="journal article" date="2019" name="Int. J. Syst. Evol. Microbiol.">
        <title>The Global Catalogue of Microorganisms (GCM) 10K type strain sequencing project: providing services to taxonomists for standard genome sequencing and annotation.</title>
        <authorList>
            <consortium name="The Broad Institute Genomics Platform"/>
            <consortium name="The Broad Institute Genome Sequencing Center for Infectious Disease"/>
            <person name="Wu L."/>
            <person name="Ma J."/>
        </authorList>
    </citation>
    <scope>NUCLEOTIDE SEQUENCE [LARGE SCALE GENOMIC DNA]</scope>
    <source>
        <strain evidence="3">JCM 30774</strain>
    </source>
</reference>
<name>A0ABW4AZH6_9GAMM</name>
<evidence type="ECO:0000313" key="2">
    <source>
        <dbReference type="EMBL" id="MFD1383061.1"/>
    </source>
</evidence>
<comment type="caution">
    <text evidence="2">The sequence shown here is derived from an EMBL/GenBank/DDBJ whole genome shotgun (WGS) entry which is preliminary data.</text>
</comment>